<evidence type="ECO:0000256" key="1">
    <source>
        <dbReference type="SAM" id="SignalP"/>
    </source>
</evidence>
<feature type="signal peptide" evidence="1">
    <location>
        <begin position="1"/>
        <end position="19"/>
    </location>
</feature>
<dbReference type="EMBL" id="GGFJ01012397">
    <property type="protein sequence ID" value="MBW61538.1"/>
    <property type="molecule type" value="Transcribed_RNA"/>
</dbReference>
<feature type="chain" id="PRO_5014669579" evidence="1">
    <location>
        <begin position="20"/>
        <end position="105"/>
    </location>
</feature>
<keyword evidence="1" id="KW-0732">Signal</keyword>
<dbReference type="AlphaFoldDB" id="A0A2M4C979"/>
<name>A0A2M4C979_9DIPT</name>
<sequence length="105" mass="11768">MHRTLRMMRLLLPSTPLVMTPIAGWWCVNRVSFGGIDVAGASTFRPFVSPMLAYRRHRPPAVSNRWRGHGCCCCSHRPSRTPPSTVADRASGRVSIRCCCDALLW</sequence>
<organism evidence="2">
    <name type="scientific">Anopheles marajoara</name>
    <dbReference type="NCBI Taxonomy" id="58244"/>
    <lineage>
        <taxon>Eukaryota</taxon>
        <taxon>Metazoa</taxon>
        <taxon>Ecdysozoa</taxon>
        <taxon>Arthropoda</taxon>
        <taxon>Hexapoda</taxon>
        <taxon>Insecta</taxon>
        <taxon>Pterygota</taxon>
        <taxon>Neoptera</taxon>
        <taxon>Endopterygota</taxon>
        <taxon>Diptera</taxon>
        <taxon>Nematocera</taxon>
        <taxon>Culicoidea</taxon>
        <taxon>Culicidae</taxon>
        <taxon>Anophelinae</taxon>
        <taxon>Anopheles</taxon>
    </lineage>
</organism>
<accession>A0A2M4C979</accession>
<reference evidence="2" key="1">
    <citation type="submission" date="2018-01" db="EMBL/GenBank/DDBJ databases">
        <title>An insight into the sialome of Amazonian anophelines.</title>
        <authorList>
            <person name="Ribeiro J.M."/>
            <person name="Scarpassa V."/>
            <person name="Calvo E."/>
        </authorList>
    </citation>
    <scope>NUCLEOTIDE SEQUENCE</scope>
    <source>
        <tissue evidence="2">Salivary glands</tissue>
    </source>
</reference>
<proteinExistence type="predicted"/>
<evidence type="ECO:0000313" key="2">
    <source>
        <dbReference type="EMBL" id="MBW61538.1"/>
    </source>
</evidence>
<protein>
    <submittedName>
        <fullName evidence="2">Putative secreted protein</fullName>
    </submittedName>
</protein>